<feature type="coiled-coil region" evidence="7">
    <location>
        <begin position="240"/>
        <end position="274"/>
    </location>
</feature>
<dbReference type="SMART" id="SM00110">
    <property type="entry name" value="C1Q"/>
    <property type="match status" value="1"/>
</dbReference>
<feature type="domain" description="C1q" evidence="10">
    <location>
        <begin position="943"/>
        <end position="1090"/>
    </location>
</feature>
<dbReference type="KEGG" id="gsh:117356886"/>
<evidence type="ECO:0000259" key="10">
    <source>
        <dbReference type="PROSITE" id="PS50871"/>
    </source>
</evidence>
<dbReference type="OrthoDB" id="9880922at2759"/>
<dbReference type="PROSITE" id="PS50871">
    <property type="entry name" value="C1Q"/>
    <property type="match status" value="1"/>
</dbReference>
<evidence type="ECO:0000256" key="1">
    <source>
        <dbReference type="ARBA" id="ARBA00004498"/>
    </source>
</evidence>
<dbReference type="FunCoup" id="A0A6P8QYC5">
    <property type="interactions" value="171"/>
</dbReference>
<dbReference type="Pfam" id="PF00386">
    <property type="entry name" value="C1q"/>
    <property type="match status" value="1"/>
</dbReference>
<evidence type="ECO:0000256" key="8">
    <source>
        <dbReference type="SAM" id="MobiDB-lite"/>
    </source>
</evidence>
<evidence type="ECO:0000313" key="13">
    <source>
        <dbReference type="RefSeq" id="XP_033792643.1"/>
    </source>
</evidence>
<keyword evidence="6" id="KW-1015">Disulfide bond</keyword>
<dbReference type="GeneID" id="117356886"/>
<dbReference type="InterPro" id="IPR001073">
    <property type="entry name" value="C1q_dom"/>
</dbReference>
<dbReference type="AlphaFoldDB" id="A0A6P8QYC5"/>
<name>A0A6P8QYC5_GEOSA</name>
<comment type="subcellular location">
    <subcellularLocation>
        <location evidence="1">Secreted</location>
        <location evidence="1">Extracellular space</location>
        <location evidence="1">Extracellular matrix</location>
    </subcellularLocation>
</comment>
<keyword evidence="4 9" id="KW-0732">Signal</keyword>
<evidence type="ECO:0000256" key="6">
    <source>
        <dbReference type="ARBA" id="ARBA00023157"/>
    </source>
</evidence>
<dbReference type="PROSITE" id="PS51041">
    <property type="entry name" value="EMI"/>
    <property type="match status" value="1"/>
</dbReference>
<evidence type="ECO:0000256" key="9">
    <source>
        <dbReference type="SAM" id="SignalP"/>
    </source>
</evidence>
<keyword evidence="3" id="KW-0272">Extracellular matrix</keyword>
<dbReference type="InterPro" id="IPR050392">
    <property type="entry name" value="Collagen/C1q_domain"/>
</dbReference>
<dbReference type="FunFam" id="2.60.120.40:FF:000010">
    <property type="entry name" value="EMILIN-1 protein"/>
    <property type="match status" value="1"/>
</dbReference>
<evidence type="ECO:0000259" key="11">
    <source>
        <dbReference type="PROSITE" id="PS51041"/>
    </source>
</evidence>
<dbReference type="Gene3D" id="1.20.58.60">
    <property type="match status" value="1"/>
</dbReference>
<feature type="compositionally biased region" description="Low complexity" evidence="8">
    <location>
        <begin position="166"/>
        <end position="176"/>
    </location>
</feature>
<dbReference type="PANTHER" id="PTHR15427">
    <property type="entry name" value="EMILIN ELASTIN MICROFIBRIL INTERFACE-LOCATED PROTEIN ELASTIN MICROFIBRIL INTERFACER"/>
    <property type="match status" value="1"/>
</dbReference>
<dbReference type="InParanoid" id="A0A6P8QYC5"/>
<dbReference type="PANTHER" id="PTHR15427:SF1">
    <property type="entry name" value="EMILIN-1"/>
    <property type="match status" value="1"/>
</dbReference>
<feature type="region of interest" description="Disordered" evidence="8">
    <location>
        <begin position="139"/>
        <end position="189"/>
    </location>
</feature>
<keyword evidence="12" id="KW-1185">Reference proteome</keyword>
<feature type="coiled-coil region" evidence="7">
    <location>
        <begin position="189"/>
        <end position="216"/>
    </location>
</feature>
<evidence type="ECO:0000256" key="4">
    <source>
        <dbReference type="ARBA" id="ARBA00022729"/>
    </source>
</evidence>
<dbReference type="Pfam" id="PF07546">
    <property type="entry name" value="EMI"/>
    <property type="match status" value="1"/>
</dbReference>
<dbReference type="Pfam" id="PF01391">
    <property type="entry name" value="Collagen"/>
    <property type="match status" value="1"/>
</dbReference>
<keyword evidence="5 7" id="KW-0175">Coiled coil</keyword>
<feature type="chain" id="PRO_5028140887" evidence="9">
    <location>
        <begin position="24"/>
        <end position="1100"/>
    </location>
</feature>
<dbReference type="RefSeq" id="XP_033792643.1">
    <property type="nucleotide sequence ID" value="XM_033936752.1"/>
</dbReference>
<dbReference type="Gene3D" id="1.10.287.1490">
    <property type="match status" value="1"/>
</dbReference>
<evidence type="ECO:0000256" key="7">
    <source>
        <dbReference type="SAM" id="Coils"/>
    </source>
</evidence>
<feature type="region of interest" description="Disordered" evidence="8">
    <location>
        <begin position="893"/>
        <end position="940"/>
    </location>
</feature>
<evidence type="ECO:0000256" key="2">
    <source>
        <dbReference type="ARBA" id="ARBA00022525"/>
    </source>
</evidence>
<accession>A0A6P8QYC5</accession>
<evidence type="ECO:0000256" key="3">
    <source>
        <dbReference type="ARBA" id="ARBA00022530"/>
    </source>
</evidence>
<dbReference type="InterPro" id="IPR011489">
    <property type="entry name" value="EMI_domain"/>
</dbReference>
<dbReference type="Gene3D" id="2.60.120.40">
    <property type="match status" value="1"/>
</dbReference>
<gene>
    <name evidence="13" type="primary">EMILIN1</name>
</gene>
<keyword evidence="2" id="KW-0964">Secreted</keyword>
<feature type="signal peptide" evidence="9">
    <location>
        <begin position="1"/>
        <end position="23"/>
    </location>
</feature>
<feature type="coiled-coil region" evidence="7">
    <location>
        <begin position="621"/>
        <end position="680"/>
    </location>
</feature>
<proteinExistence type="predicted"/>
<dbReference type="Proteomes" id="UP000515159">
    <property type="component" value="Chromosome 3"/>
</dbReference>
<dbReference type="InterPro" id="IPR008160">
    <property type="entry name" value="Collagen"/>
</dbReference>
<dbReference type="SUPFAM" id="SSF57997">
    <property type="entry name" value="Tropomyosin"/>
    <property type="match status" value="1"/>
</dbReference>
<protein>
    <submittedName>
        <fullName evidence="13">EMILIN-1</fullName>
    </submittedName>
</protein>
<organism evidence="12 13">
    <name type="scientific">Geotrypetes seraphini</name>
    <name type="common">Gaboon caecilian</name>
    <name type="synonym">Caecilia seraphini</name>
    <dbReference type="NCBI Taxonomy" id="260995"/>
    <lineage>
        <taxon>Eukaryota</taxon>
        <taxon>Metazoa</taxon>
        <taxon>Chordata</taxon>
        <taxon>Craniata</taxon>
        <taxon>Vertebrata</taxon>
        <taxon>Euteleostomi</taxon>
        <taxon>Amphibia</taxon>
        <taxon>Gymnophiona</taxon>
        <taxon>Geotrypetes</taxon>
    </lineage>
</organism>
<dbReference type="InterPro" id="IPR008983">
    <property type="entry name" value="Tumour_necrosis_fac-like_dom"/>
</dbReference>
<dbReference type="CTD" id="11117"/>
<sequence length="1100" mass="121759">MAAASCYFCMLGFICCFFGGIWAVNYPQRYSLYTGGVAPQNQVQTSQGISQAQSGFRAASRHRNWCAYVVSRSVSCVVEDGVEAYVKPDYQPCTWGQSLCSRSVIYRSFMRPRYKVAYKTVTDMEWRCCQGYSGDDCMEGPVGGQPQQGTDIATARPRPKPSRPNLSGSSGGNSLSGLGGEGQGDSEKVKQLEEKVQTLTKELHDLQSTLQGMNEKFRIEIQGIVDTTVNGKQPADAAAHPEMKETLNEIQKRLEQLDNRISSHDEELGNLNNVYVQTPPPYNLNINQKLVDLKGDILREVEKKLQQSCSSCLSEIEGFRKQQDEDRDRMRGIEKLISSVDQRNREAVENIQRHVTGITTHIPKDCCSQVDDLRKKVSDVERKVSSVSNSYNDLNGRLENELGGKQNIDAPQVDQAFNSRLENIEGRMNTTQRSLDEYFYHYSEELRKYIYDEINKMRNEFSDRIYGNEEKINILLSEFGNSSGFEDSVGQTLSNLALDISLLHSTVGQNEGSLNQVISDMKDLKNQVKIAVNGCTEGLSDLKRRVMDNEGKIRITGSVIEQLDISGDSLRETVNSLEDDLIDLKARVELNVTNLEDRLMSFINSGIQTVDSTHKGIVLHYNRTNAKLEQLEDDLKALTNMIQFDYKSCGQVCSNLQEEVGKLKEDVEECKNTCQLIQKKAEEGKDLIDSNKALDGFSVFGGSSNIDLKSMQGELSEVIVSFSSLNDTIKDLQETVGKHQTDIHDLGTTKDKIISEINKIQQEVTEHIGESEDKFDSVSKEIERYGSTMLIETRDCRRSAGGLDDRVSKLENICDKLDTVSGSLKKIKEGLNKHVSSLWNCVHEMNSTVKTHSAWFDKLQNTQLNGINKRLNVLNSSVLFLSSEFQNFTLQDFMGPPGLPGPPGPAGKQGILGPHGPRGKDGPPGIQGPVGPPGPRGEQGETAKVLHISFSAALSSSQDATGTIAFDKVLVNDGNHYDPRTGVFTAPVDGRYFISAILTGHKDEKIEAVLSKSNYGIARIDSAGYQPEGLENKPVADSKSASGSLGVFNIILSLKRGDTICIDLVMGKLAHSDEPLTVFSGILLYEGEVDLKEANRLESL</sequence>
<evidence type="ECO:0000313" key="12">
    <source>
        <dbReference type="Proteomes" id="UP000515159"/>
    </source>
</evidence>
<reference evidence="13" key="1">
    <citation type="submission" date="2025-08" db="UniProtKB">
        <authorList>
            <consortium name="RefSeq"/>
        </authorList>
    </citation>
    <scope>IDENTIFICATION</scope>
</reference>
<dbReference type="SUPFAM" id="SSF49842">
    <property type="entry name" value="TNF-like"/>
    <property type="match status" value="1"/>
</dbReference>
<evidence type="ECO:0000256" key="5">
    <source>
        <dbReference type="ARBA" id="ARBA00023054"/>
    </source>
</evidence>
<feature type="domain" description="EMI" evidence="11">
    <location>
        <begin position="62"/>
        <end position="139"/>
    </location>
</feature>